<dbReference type="InterPro" id="IPR036388">
    <property type="entry name" value="WH-like_DNA-bd_sf"/>
</dbReference>
<keyword evidence="4" id="KW-0804">Transcription</keyword>
<dbReference type="Gene3D" id="1.10.10.10">
    <property type="entry name" value="Winged helix-like DNA-binding domain superfamily/Winged helix DNA-binding domain"/>
    <property type="match status" value="1"/>
</dbReference>
<protein>
    <submittedName>
        <fullName evidence="6">Transcriptional Regulator, LysR family</fullName>
    </submittedName>
</protein>
<evidence type="ECO:0000256" key="1">
    <source>
        <dbReference type="ARBA" id="ARBA00009437"/>
    </source>
</evidence>
<evidence type="ECO:0000256" key="3">
    <source>
        <dbReference type="ARBA" id="ARBA00023125"/>
    </source>
</evidence>
<reference evidence="6 7" key="1">
    <citation type="submission" date="2006-04" db="EMBL/GenBank/DDBJ databases">
        <authorList>
            <person name="Nierman W.C."/>
        </authorList>
    </citation>
    <scope>NUCLEOTIDE SEQUENCE [LARGE SCALE GENOMIC DNA]</scope>
    <source>
        <strain evidence="6 7">DW4/3-1</strain>
    </source>
</reference>
<accession>Q08NF6</accession>
<dbReference type="InterPro" id="IPR050389">
    <property type="entry name" value="LysR-type_TF"/>
</dbReference>
<gene>
    <name evidence="6" type="ORF">STIAU_4542</name>
</gene>
<dbReference type="AlphaFoldDB" id="Q08NF6"/>
<dbReference type="InterPro" id="IPR005119">
    <property type="entry name" value="LysR_subst-bd"/>
</dbReference>
<name>Q08NF6_STIAD</name>
<dbReference type="PANTHER" id="PTHR30118">
    <property type="entry name" value="HTH-TYPE TRANSCRIPTIONAL REGULATOR LEUO-RELATED"/>
    <property type="match status" value="1"/>
</dbReference>
<dbReference type="Pfam" id="PF00126">
    <property type="entry name" value="HTH_1"/>
    <property type="match status" value="1"/>
</dbReference>
<organism evidence="6 7">
    <name type="scientific">Stigmatella aurantiaca (strain DW4/3-1)</name>
    <dbReference type="NCBI Taxonomy" id="378806"/>
    <lineage>
        <taxon>Bacteria</taxon>
        <taxon>Pseudomonadati</taxon>
        <taxon>Myxococcota</taxon>
        <taxon>Myxococcia</taxon>
        <taxon>Myxococcales</taxon>
        <taxon>Cystobacterineae</taxon>
        <taxon>Archangiaceae</taxon>
        <taxon>Stigmatella</taxon>
    </lineage>
</organism>
<comment type="caution">
    <text evidence="6">The sequence shown here is derived from an EMBL/GenBank/DDBJ whole genome shotgun (WGS) entry which is preliminary data.</text>
</comment>
<evidence type="ECO:0000313" key="6">
    <source>
        <dbReference type="EMBL" id="EAU62013.1"/>
    </source>
</evidence>
<dbReference type="InterPro" id="IPR037402">
    <property type="entry name" value="YidZ_PBP2"/>
</dbReference>
<keyword evidence="3" id="KW-0238">DNA-binding</keyword>
<dbReference type="Proteomes" id="UP000032702">
    <property type="component" value="Unassembled WGS sequence"/>
</dbReference>
<dbReference type="GO" id="GO:0003677">
    <property type="term" value="F:DNA binding"/>
    <property type="evidence" value="ECO:0007669"/>
    <property type="project" value="UniProtKB-KW"/>
</dbReference>
<dbReference type="InterPro" id="IPR036390">
    <property type="entry name" value="WH_DNA-bd_sf"/>
</dbReference>
<dbReference type="CDD" id="cd08417">
    <property type="entry name" value="PBP2_Nitroaromatics_like"/>
    <property type="match status" value="1"/>
</dbReference>
<evidence type="ECO:0000256" key="4">
    <source>
        <dbReference type="ARBA" id="ARBA00023163"/>
    </source>
</evidence>
<dbReference type="SUPFAM" id="SSF46785">
    <property type="entry name" value="Winged helix' DNA-binding domain"/>
    <property type="match status" value="1"/>
</dbReference>
<dbReference type="SUPFAM" id="SSF53850">
    <property type="entry name" value="Periplasmic binding protein-like II"/>
    <property type="match status" value="1"/>
</dbReference>
<proteinExistence type="inferred from homology"/>
<evidence type="ECO:0000313" key="7">
    <source>
        <dbReference type="Proteomes" id="UP000032702"/>
    </source>
</evidence>
<feature type="domain" description="HTH lysR-type" evidence="5">
    <location>
        <begin position="18"/>
        <end position="75"/>
    </location>
</feature>
<evidence type="ECO:0000256" key="2">
    <source>
        <dbReference type="ARBA" id="ARBA00023015"/>
    </source>
</evidence>
<dbReference type="GO" id="GO:0003700">
    <property type="term" value="F:DNA-binding transcription factor activity"/>
    <property type="evidence" value="ECO:0007669"/>
    <property type="project" value="InterPro"/>
</dbReference>
<dbReference type="InterPro" id="IPR000847">
    <property type="entry name" value="LysR_HTH_N"/>
</dbReference>
<dbReference type="PANTHER" id="PTHR30118:SF15">
    <property type="entry name" value="TRANSCRIPTIONAL REGULATORY PROTEIN"/>
    <property type="match status" value="1"/>
</dbReference>
<dbReference type="PATRIC" id="fig|378806.16.peg.758"/>
<evidence type="ECO:0000259" key="5">
    <source>
        <dbReference type="PROSITE" id="PS50931"/>
    </source>
</evidence>
<keyword evidence="2" id="KW-0805">Transcription regulation</keyword>
<dbReference type="EMBL" id="AAMD01000287">
    <property type="protein sequence ID" value="EAU62013.1"/>
    <property type="molecule type" value="Genomic_DNA"/>
</dbReference>
<dbReference type="Pfam" id="PF03466">
    <property type="entry name" value="LysR_substrate"/>
    <property type="match status" value="1"/>
</dbReference>
<dbReference type="Gene3D" id="3.40.190.10">
    <property type="entry name" value="Periplasmic binding protein-like II"/>
    <property type="match status" value="2"/>
</dbReference>
<sequence>MSCRVGMGYMHPVQLSSIDTNLLVVLDALLQEGHVGRASKRVALSPSATSHALARLRELLGDELLVRAGRQLVLTPRAIALAPQVRQLMEQMERILRPAESFHPAKLEHTFRVLTTDHIEFVLLRPLDRFLTDEAPRVILHNRPMVPDAVEELRGGRADLAFGVFTDLPDDISSQELFKDRFVTLVREGHPVLARPLTLKRFAELDHVLVAPRGTATSRMDLLLAERNLKRRVVRTLGSFLSAPFFVAQSDHAVTLSARIADALAPLLGLRVLEPPIAYEYTLTQIWHRRWDADPAHAWLRQLTARVASGLPALRPKAAKLP</sequence>
<comment type="similarity">
    <text evidence="1">Belongs to the LysR transcriptional regulatory family.</text>
</comment>
<dbReference type="PROSITE" id="PS50931">
    <property type="entry name" value="HTH_LYSR"/>
    <property type="match status" value="1"/>
</dbReference>